<dbReference type="Proteomes" id="UP000286594">
    <property type="component" value="Unassembled WGS sequence"/>
</dbReference>
<evidence type="ECO:0000313" key="1">
    <source>
        <dbReference type="EMBL" id="RWR44975.1"/>
    </source>
</evidence>
<proteinExistence type="predicted"/>
<comment type="caution">
    <text evidence="1">The sequence shown here is derived from an EMBL/GenBank/DDBJ whole genome shotgun (WGS) entry which is preliminary data.</text>
</comment>
<name>A0A443L6W5_9RHOB</name>
<organism evidence="1 2">
    <name type="scientific">Paenirhodobacter ferrireducens</name>
    <dbReference type="NCBI Taxonomy" id="1215032"/>
    <lineage>
        <taxon>Bacteria</taxon>
        <taxon>Pseudomonadati</taxon>
        <taxon>Pseudomonadota</taxon>
        <taxon>Alphaproteobacteria</taxon>
        <taxon>Rhodobacterales</taxon>
        <taxon>Rhodobacter group</taxon>
        <taxon>Paenirhodobacter</taxon>
    </lineage>
</organism>
<dbReference type="EMBL" id="SAVB01000027">
    <property type="protein sequence ID" value="RWR44975.1"/>
    <property type="molecule type" value="Genomic_DNA"/>
</dbReference>
<evidence type="ECO:0000313" key="2">
    <source>
        <dbReference type="Proteomes" id="UP000286594"/>
    </source>
</evidence>
<dbReference type="OrthoDB" id="8278054at2"/>
<protein>
    <recommendedName>
        <fullName evidence="3">HNH endonuclease</fullName>
    </recommendedName>
</protein>
<accession>A0A443L6W5</accession>
<dbReference type="RefSeq" id="WP_128151673.1">
    <property type="nucleotide sequence ID" value="NZ_SAVB01000027.1"/>
</dbReference>
<evidence type="ECO:0008006" key="3">
    <source>
        <dbReference type="Google" id="ProtNLM"/>
    </source>
</evidence>
<dbReference type="AlphaFoldDB" id="A0A443L6W5"/>
<reference evidence="1 2" key="1">
    <citation type="submission" date="2019-01" db="EMBL/GenBank/DDBJ databases">
        <title>Sinorhodobacter populi sp. nov. isolated from the symptomatic bark tissue of Populus euramericana canker.</title>
        <authorList>
            <person name="Xu G."/>
        </authorList>
    </citation>
    <scope>NUCLEOTIDE SEQUENCE [LARGE SCALE GENOMIC DNA]</scope>
    <source>
        <strain evidence="1 2">CCTCC AB2012026</strain>
    </source>
</reference>
<sequence length="76" mass="8982">MEVTRQKAWRLAHPSRYHAHLAVDRAKRRGEIESQPCAVCGNPKSEAHHPDYRFPLKVIWLCRKHHVRLHKKEGRA</sequence>
<gene>
    <name evidence="1" type="ORF">EOW65_17680</name>
</gene>
<keyword evidence="2" id="KW-1185">Reference proteome</keyword>